<proteinExistence type="inferred from homology"/>
<evidence type="ECO:0000313" key="13">
    <source>
        <dbReference type="Proteomes" id="UP000178944"/>
    </source>
</evidence>
<dbReference type="GO" id="GO:0005524">
    <property type="term" value="F:ATP binding"/>
    <property type="evidence" value="ECO:0007669"/>
    <property type="project" value="UniProtKB-UniRule"/>
</dbReference>
<keyword evidence="4 9" id="KW-0067">ATP-binding</keyword>
<evidence type="ECO:0000256" key="7">
    <source>
        <dbReference type="ARBA" id="ARBA00026057"/>
    </source>
</evidence>
<gene>
    <name evidence="10" type="primary">clpB</name>
    <name evidence="12" type="ORF">A2951_00020</name>
</gene>
<dbReference type="PRINTS" id="PR00300">
    <property type="entry name" value="CLPPROTEASEA"/>
</dbReference>
<dbReference type="NCBIfam" id="TIGR03346">
    <property type="entry name" value="chaperone_ClpB"/>
    <property type="match status" value="1"/>
</dbReference>
<comment type="similarity">
    <text evidence="1 9">Belongs to the ClpA/ClpB family.</text>
</comment>
<dbReference type="GO" id="GO:0042026">
    <property type="term" value="P:protein refolding"/>
    <property type="evidence" value="ECO:0007669"/>
    <property type="project" value="UniProtKB-UniRule"/>
</dbReference>
<comment type="subunit">
    <text evidence="10">Homohexamer; The oligomerization is ATP-dependent.</text>
</comment>
<dbReference type="PROSITE" id="PS00871">
    <property type="entry name" value="CLPAB_2"/>
    <property type="match status" value="1"/>
</dbReference>
<dbReference type="Pfam" id="PF17871">
    <property type="entry name" value="AAA_lid_9"/>
    <property type="match status" value="1"/>
</dbReference>
<dbReference type="Pfam" id="PF10431">
    <property type="entry name" value="ClpB_D2-small"/>
    <property type="match status" value="1"/>
</dbReference>
<dbReference type="InterPro" id="IPR019489">
    <property type="entry name" value="Clp_ATPase_C"/>
</dbReference>
<evidence type="ECO:0000256" key="4">
    <source>
        <dbReference type="ARBA" id="ARBA00022840"/>
    </source>
</evidence>
<feature type="domain" description="Clp R" evidence="11">
    <location>
        <begin position="3"/>
        <end position="147"/>
    </location>
</feature>
<feature type="coiled-coil region" evidence="10">
    <location>
        <begin position="50"/>
        <end position="112"/>
    </location>
</feature>
<dbReference type="FunFam" id="3.40.50.300:FF:000120">
    <property type="entry name" value="ATP-dependent chaperone ClpB"/>
    <property type="match status" value="1"/>
</dbReference>
<dbReference type="FunFam" id="3.40.50.300:FF:000010">
    <property type="entry name" value="Chaperone clpB 1, putative"/>
    <property type="match status" value="1"/>
</dbReference>
<dbReference type="Gene3D" id="1.10.1780.10">
    <property type="entry name" value="Clp, N-terminal domain"/>
    <property type="match status" value="1"/>
</dbReference>
<dbReference type="FunFam" id="3.40.50.300:FF:000025">
    <property type="entry name" value="ATP-dependent Clp protease subunit"/>
    <property type="match status" value="1"/>
</dbReference>
<evidence type="ECO:0000313" key="12">
    <source>
        <dbReference type="EMBL" id="OGY55019.1"/>
    </source>
</evidence>
<sequence length="869" mass="96923">MNPQKLTLKAQNALQAALELAAERSQQYLTVSHLLVALIEQEDGVVRSVLKKLEVDLGALQRQLDAELAKVPQVSGGGLAQQQIDQTFQKVLMQAEKEAKKLTDEYISTEHLLLAIVEVKSPVAEILKRAGVDYDAILTILRDIRGTQRITDPDPESKYQSLSKYGVDLTEQARQGKLDPIVGRDTEIRRVMQVLSRRTKNNPVLIGEPGTGKTAIAEGLARRITSGDVPESLKNKSIISLDIGALVAGTKFRGEFEDRLKAVLKEIEAAAGSIILFIDELHLVVGAGGAEGAVDAANILKPALARGTLHAIGATTLKEYQKYLEKDAALERRFQPVYVGEPGVDDTIAILRGIKEKYEVHHGVRITDSALVAAAKLSARYITDRFLPDKAIDLIDEATSALRMEIDSMPDELDSLKRKITQLEIEREALKKESDAAAKKRLRNLERQLADLREQSNQIEIHWQNEKKLINEIQACQHQIEQLKMEADRAERDAELEKVAEIKYGRIPELEKRSKAAAKKLANVQKDKRMLKEEVTEHDIAAVVSRWTGIPVTKMLESETKKLANLEDELRRRVVGQDEALRAIANAVRRSRAGIAEASRPIGSFIFLGPTGVGKTETAKALAESMFSDERALVRVDMSEYMEKHSVSKMIGSPPGYVGFEEGGQLTEIIRRRPYAIVLFDEIEKAHPDVFNILLQILDDGRLTDAKGRVVNFKNTVIIMTSNLGGDVIKEYTIGFTDQKQRETVDEKEMESRITEILRRTFKPEFLNRLDEIIIFHALGPAQIVQIVLRQLELVTARLKEKDISLTFTDKLKTFLATKGFDPVYGARPLRRLIQHHVLDELALRIIEGTVSPGSRLTVNVSNGKVVIS</sequence>
<dbReference type="InterPro" id="IPR028299">
    <property type="entry name" value="ClpA/B_CS2"/>
</dbReference>
<keyword evidence="5 10" id="KW-0175">Coiled coil</keyword>
<evidence type="ECO:0000256" key="8">
    <source>
        <dbReference type="PROSITE-ProRule" id="PRU01251"/>
    </source>
</evidence>
<dbReference type="PANTHER" id="PTHR11638:SF18">
    <property type="entry name" value="HEAT SHOCK PROTEIN 104"/>
    <property type="match status" value="1"/>
</dbReference>
<name>A0A1G1YRW6_9BACT</name>
<dbReference type="InterPro" id="IPR003959">
    <property type="entry name" value="ATPase_AAA_core"/>
</dbReference>
<dbReference type="Pfam" id="PF07724">
    <property type="entry name" value="AAA_2"/>
    <property type="match status" value="1"/>
</dbReference>
<dbReference type="GO" id="GO:0005737">
    <property type="term" value="C:cytoplasm"/>
    <property type="evidence" value="ECO:0007669"/>
    <property type="project" value="UniProtKB-SubCell"/>
</dbReference>
<dbReference type="PROSITE" id="PS51903">
    <property type="entry name" value="CLP_R"/>
    <property type="match status" value="1"/>
</dbReference>
<keyword evidence="3 9" id="KW-0547">Nucleotide-binding</keyword>
<dbReference type="InterPro" id="IPR004176">
    <property type="entry name" value="Clp_R_N"/>
</dbReference>
<dbReference type="SMART" id="SM00382">
    <property type="entry name" value="AAA"/>
    <property type="match status" value="2"/>
</dbReference>
<feature type="coiled-coil region" evidence="10">
    <location>
        <begin position="406"/>
        <end position="534"/>
    </location>
</feature>
<comment type="function">
    <text evidence="10">Part of a stress-induced multi-chaperone system, it is involved in the recovery of the cell from heat-induced damage, in cooperation with DnaK, DnaJ and GrpE.</text>
</comment>
<evidence type="ECO:0000256" key="10">
    <source>
        <dbReference type="RuleBase" id="RU362034"/>
    </source>
</evidence>
<reference evidence="12 13" key="1">
    <citation type="journal article" date="2016" name="Nat. Commun.">
        <title>Thousands of microbial genomes shed light on interconnected biogeochemical processes in an aquifer system.</title>
        <authorList>
            <person name="Anantharaman K."/>
            <person name="Brown C.T."/>
            <person name="Hug L.A."/>
            <person name="Sharon I."/>
            <person name="Castelle C.J."/>
            <person name="Probst A.J."/>
            <person name="Thomas B.C."/>
            <person name="Singh A."/>
            <person name="Wilkins M.J."/>
            <person name="Karaoz U."/>
            <person name="Brodie E.L."/>
            <person name="Williams K.H."/>
            <person name="Hubbard S.S."/>
            <person name="Banfield J.F."/>
        </authorList>
    </citation>
    <scope>NUCLEOTIDE SEQUENCE [LARGE SCALE GENOMIC DNA]</scope>
</reference>
<evidence type="ECO:0000256" key="1">
    <source>
        <dbReference type="ARBA" id="ARBA00008675"/>
    </source>
</evidence>
<dbReference type="SMART" id="SM01086">
    <property type="entry name" value="ClpB_D2-small"/>
    <property type="match status" value="1"/>
</dbReference>
<organism evidence="12 13">
    <name type="scientific">Candidatus Buchananbacteria bacterium RIFCSPLOWO2_01_FULL_56_15</name>
    <dbReference type="NCBI Taxonomy" id="1797547"/>
    <lineage>
        <taxon>Bacteria</taxon>
        <taxon>Candidatus Buchananiibacteriota</taxon>
    </lineage>
</organism>
<evidence type="ECO:0000259" key="11">
    <source>
        <dbReference type="PROSITE" id="PS51903"/>
    </source>
</evidence>
<dbReference type="EMBL" id="MHIQ01000011">
    <property type="protein sequence ID" value="OGY55019.1"/>
    <property type="molecule type" value="Genomic_DNA"/>
</dbReference>
<dbReference type="Gene3D" id="1.10.8.60">
    <property type="match status" value="1"/>
</dbReference>
<dbReference type="SUPFAM" id="SSF81923">
    <property type="entry name" value="Double Clp-N motif"/>
    <property type="match status" value="1"/>
</dbReference>
<dbReference type="Proteomes" id="UP000178944">
    <property type="component" value="Unassembled WGS sequence"/>
</dbReference>
<evidence type="ECO:0000256" key="5">
    <source>
        <dbReference type="ARBA" id="ARBA00023054"/>
    </source>
</evidence>
<dbReference type="AlphaFoldDB" id="A0A1G1YRW6"/>
<evidence type="ECO:0000256" key="2">
    <source>
        <dbReference type="ARBA" id="ARBA00022737"/>
    </source>
</evidence>
<dbReference type="InterPro" id="IPR050130">
    <property type="entry name" value="ClpA_ClpB"/>
</dbReference>
<dbReference type="PROSITE" id="PS00870">
    <property type="entry name" value="CLPAB_1"/>
    <property type="match status" value="1"/>
</dbReference>
<dbReference type="InterPro" id="IPR017730">
    <property type="entry name" value="Chaperonin_ClpB"/>
</dbReference>
<evidence type="ECO:0000256" key="6">
    <source>
        <dbReference type="ARBA" id="ARBA00023186"/>
    </source>
</evidence>
<dbReference type="InterPro" id="IPR036628">
    <property type="entry name" value="Clp_N_dom_sf"/>
</dbReference>
<evidence type="ECO:0000256" key="3">
    <source>
        <dbReference type="ARBA" id="ARBA00022741"/>
    </source>
</evidence>
<dbReference type="PANTHER" id="PTHR11638">
    <property type="entry name" value="ATP-DEPENDENT CLP PROTEASE"/>
    <property type="match status" value="1"/>
</dbReference>
<dbReference type="InterPro" id="IPR041546">
    <property type="entry name" value="ClpA/ClpB_AAA_lid"/>
</dbReference>
<dbReference type="InterPro" id="IPR027417">
    <property type="entry name" value="P-loop_NTPase"/>
</dbReference>
<dbReference type="InterPro" id="IPR001270">
    <property type="entry name" value="ClpA/B"/>
</dbReference>
<protein>
    <recommendedName>
        <fullName evidence="10">Chaperone protein ClpB</fullName>
    </recommendedName>
</protein>
<dbReference type="Pfam" id="PF00004">
    <property type="entry name" value="AAA"/>
    <property type="match status" value="1"/>
</dbReference>
<dbReference type="Gene3D" id="3.40.50.300">
    <property type="entry name" value="P-loop containing nucleotide triphosphate hydrolases"/>
    <property type="match status" value="3"/>
</dbReference>
<dbReference type="GO" id="GO:0016887">
    <property type="term" value="F:ATP hydrolysis activity"/>
    <property type="evidence" value="ECO:0007669"/>
    <property type="project" value="InterPro"/>
</dbReference>
<comment type="subunit">
    <text evidence="7">Homohexamer. The oligomerization is ATP-dependent.</text>
</comment>
<accession>A0A1G1YRW6</accession>
<dbReference type="CDD" id="cd19499">
    <property type="entry name" value="RecA-like_ClpB_Hsp104-like"/>
    <property type="match status" value="1"/>
</dbReference>
<dbReference type="SUPFAM" id="SSF52540">
    <property type="entry name" value="P-loop containing nucleoside triphosphate hydrolases"/>
    <property type="match status" value="2"/>
</dbReference>
<comment type="caution">
    <text evidence="12">The sequence shown here is derived from an EMBL/GenBank/DDBJ whole genome shotgun (WGS) entry which is preliminary data.</text>
</comment>
<comment type="subcellular location">
    <subcellularLocation>
        <location evidence="10">Cytoplasm</location>
    </subcellularLocation>
</comment>
<dbReference type="InterPro" id="IPR018368">
    <property type="entry name" value="ClpA/B_CS1"/>
</dbReference>
<keyword evidence="10" id="KW-0346">Stress response</keyword>
<dbReference type="Pfam" id="PF02861">
    <property type="entry name" value="Clp_N"/>
    <property type="match status" value="1"/>
</dbReference>
<keyword evidence="2 8" id="KW-0677">Repeat</keyword>
<evidence type="ECO:0000256" key="9">
    <source>
        <dbReference type="RuleBase" id="RU004432"/>
    </source>
</evidence>
<dbReference type="CDD" id="cd00009">
    <property type="entry name" value="AAA"/>
    <property type="match status" value="1"/>
</dbReference>
<keyword evidence="6 9" id="KW-0143">Chaperone</keyword>
<keyword evidence="10" id="KW-0963">Cytoplasm</keyword>
<dbReference type="InterPro" id="IPR003593">
    <property type="entry name" value="AAA+_ATPase"/>
</dbReference>
<dbReference type="GO" id="GO:0034605">
    <property type="term" value="P:cellular response to heat"/>
    <property type="evidence" value="ECO:0007669"/>
    <property type="project" value="TreeGrafter"/>
</dbReference>